<feature type="transmembrane region" description="Helical" evidence="1">
    <location>
        <begin position="20"/>
        <end position="41"/>
    </location>
</feature>
<dbReference type="AlphaFoldDB" id="A0A4Y2IHK9"/>
<accession>A0A4Y2IHK9</accession>
<sequence length="131" mass="15215">MERRKSTSKFDTDLQLWDKITKLISFIYSPVFIVIFLAIHLRGWGFIAGRDSSRRTVPTTHTQSTIARRNCTEVSIRRLASFDVRAFTDISPERSSHPTNPRATTILCDLRREIRRNMDKNRRNTNYGNGA</sequence>
<organism evidence="2 3">
    <name type="scientific">Araneus ventricosus</name>
    <name type="common">Orbweaver spider</name>
    <name type="synonym">Epeira ventricosa</name>
    <dbReference type="NCBI Taxonomy" id="182803"/>
    <lineage>
        <taxon>Eukaryota</taxon>
        <taxon>Metazoa</taxon>
        <taxon>Ecdysozoa</taxon>
        <taxon>Arthropoda</taxon>
        <taxon>Chelicerata</taxon>
        <taxon>Arachnida</taxon>
        <taxon>Araneae</taxon>
        <taxon>Araneomorphae</taxon>
        <taxon>Entelegynae</taxon>
        <taxon>Araneoidea</taxon>
        <taxon>Araneidae</taxon>
        <taxon>Araneus</taxon>
    </lineage>
</organism>
<name>A0A4Y2IHK9_ARAVE</name>
<evidence type="ECO:0008006" key="4">
    <source>
        <dbReference type="Google" id="ProtNLM"/>
    </source>
</evidence>
<dbReference type="EMBL" id="BGPR01002622">
    <property type="protein sequence ID" value="GBM76456.1"/>
    <property type="molecule type" value="Genomic_DNA"/>
</dbReference>
<protein>
    <recommendedName>
        <fullName evidence="4">Transmembrane protein</fullName>
    </recommendedName>
</protein>
<proteinExistence type="predicted"/>
<keyword evidence="1" id="KW-0812">Transmembrane</keyword>
<reference evidence="2 3" key="1">
    <citation type="journal article" date="2019" name="Sci. Rep.">
        <title>Orb-weaving spider Araneus ventricosus genome elucidates the spidroin gene catalogue.</title>
        <authorList>
            <person name="Kono N."/>
            <person name="Nakamura H."/>
            <person name="Ohtoshi R."/>
            <person name="Moran D.A.P."/>
            <person name="Shinohara A."/>
            <person name="Yoshida Y."/>
            <person name="Fujiwara M."/>
            <person name="Mori M."/>
            <person name="Tomita M."/>
            <person name="Arakawa K."/>
        </authorList>
    </citation>
    <scope>NUCLEOTIDE SEQUENCE [LARGE SCALE GENOMIC DNA]</scope>
</reference>
<comment type="caution">
    <text evidence="2">The sequence shown here is derived from an EMBL/GenBank/DDBJ whole genome shotgun (WGS) entry which is preliminary data.</text>
</comment>
<keyword evidence="1" id="KW-0472">Membrane</keyword>
<gene>
    <name evidence="2" type="ORF">AVEN_11720_1</name>
</gene>
<evidence type="ECO:0000313" key="2">
    <source>
        <dbReference type="EMBL" id="GBM76456.1"/>
    </source>
</evidence>
<dbReference type="Proteomes" id="UP000499080">
    <property type="component" value="Unassembled WGS sequence"/>
</dbReference>
<keyword evidence="3" id="KW-1185">Reference proteome</keyword>
<evidence type="ECO:0000313" key="3">
    <source>
        <dbReference type="Proteomes" id="UP000499080"/>
    </source>
</evidence>
<evidence type="ECO:0000256" key="1">
    <source>
        <dbReference type="SAM" id="Phobius"/>
    </source>
</evidence>
<keyword evidence="1" id="KW-1133">Transmembrane helix</keyword>